<keyword evidence="8 15" id="KW-1133">Transmembrane helix</keyword>
<feature type="transmembrane region" description="Helical" evidence="15">
    <location>
        <begin position="226"/>
        <end position="247"/>
    </location>
</feature>
<sequence length="534" mass="54080">MHRLISLATFLVNEILSQPAYLIGLITAAGLIALKKSAGQIVGGAIKATLGFLLIGAGAGLVVSALAPLGGMIQGATGAHGVIPTNEAIVGIAQAKFGARVAWLMILGFAVALLLARFTPLRYVFLTGHHILFMATLLTMVLATSGQTSVLVVLVGGLLLGILLVALPAFAHPWTKRVTGNNSIAIGHFGTAGYVLSGAAGQLVGKRSRSTEDMKLPEGLRFLRDSMVATALSMVLIYVIMSLVYLAKAGRATAFKAFAAGGGSPAADLGNYVMHSVMQGLQFGIAVAVILFGVRTILAELVPAFQGIAGRLVPGAVPALDAPIVFPYAQNAVLIGFLASFVGGLVGLGVLTWAFHPAFGLALVLPGLVPHFFTGGAAGVYGNATGGRRGAVVGAFLNGLLITFLPALLLKVLGAFGKENTTFGDADFGWFGALIGNAAKAGATGGVVLMLVIGGVLLGAAILFQKRVVETGWDPGAARDAALPPDASSGRTSPEPSGTDPAAAVSRTYGKIAPPAGAPTPPPPPSPLPSPESG</sequence>
<feature type="transmembrane region" description="Helical" evidence="15">
    <location>
        <begin position="101"/>
        <end position="118"/>
    </location>
</feature>
<evidence type="ECO:0000256" key="13">
    <source>
        <dbReference type="ARBA" id="ARBA00042859"/>
    </source>
</evidence>
<dbReference type="NCBIfam" id="NF006920">
    <property type="entry name" value="PRK09410.1-2"/>
    <property type="match status" value="1"/>
</dbReference>
<evidence type="ECO:0000256" key="1">
    <source>
        <dbReference type="ARBA" id="ARBA00004651"/>
    </source>
</evidence>
<evidence type="ECO:0000256" key="7">
    <source>
        <dbReference type="ARBA" id="ARBA00022692"/>
    </source>
</evidence>
<dbReference type="InterPro" id="IPR051562">
    <property type="entry name" value="Ascorbate-PTS_EIIC"/>
</dbReference>
<evidence type="ECO:0000256" key="6">
    <source>
        <dbReference type="ARBA" id="ARBA00022683"/>
    </source>
</evidence>
<evidence type="ECO:0000256" key="12">
    <source>
        <dbReference type="ARBA" id="ARBA00039702"/>
    </source>
</evidence>
<comment type="function">
    <text evidence="10">The phosphoenolpyruvate-dependent sugar phosphotransferase system (sugar PTS), a major carbohydrate active transport system, catalyzes the phosphorylation of incoming sugar substrates concomitantly with their translocation across the cell membrane. The enzyme II UlaABC PTS system is involved in ascorbate transport.</text>
</comment>
<keyword evidence="17" id="KW-1185">Reference proteome</keyword>
<evidence type="ECO:0000256" key="3">
    <source>
        <dbReference type="ARBA" id="ARBA00022448"/>
    </source>
</evidence>
<keyword evidence="6" id="KW-0598">Phosphotransferase system</keyword>
<dbReference type="RefSeq" id="WP_261955199.1">
    <property type="nucleotide sequence ID" value="NZ_AP026073.1"/>
</dbReference>
<keyword evidence="4" id="KW-1003">Cell membrane</keyword>
<gene>
    <name evidence="16" type="primary">ulaA</name>
    <name evidence="16" type="ORF">HEK616_51200</name>
</gene>
<evidence type="ECO:0000256" key="10">
    <source>
        <dbReference type="ARBA" id="ARBA00037387"/>
    </source>
</evidence>
<keyword evidence="3" id="KW-0813">Transport</keyword>
<evidence type="ECO:0000313" key="17">
    <source>
        <dbReference type="Proteomes" id="UP001059597"/>
    </source>
</evidence>
<keyword evidence="5" id="KW-0762">Sugar transport</keyword>
<evidence type="ECO:0000256" key="9">
    <source>
        <dbReference type="ARBA" id="ARBA00023136"/>
    </source>
</evidence>
<feature type="transmembrane region" description="Helical" evidence="15">
    <location>
        <begin position="41"/>
        <end position="67"/>
    </location>
</feature>
<evidence type="ECO:0000256" key="8">
    <source>
        <dbReference type="ARBA" id="ARBA00022989"/>
    </source>
</evidence>
<reference evidence="16" key="1">
    <citation type="submission" date="2022-06" db="EMBL/GenBank/DDBJ databases">
        <title>Complete genome sequence of Streptomyces nigrescens HEK616.</title>
        <authorList>
            <person name="Asamizu S."/>
            <person name="Onaka H."/>
        </authorList>
    </citation>
    <scope>NUCLEOTIDE SEQUENCE</scope>
    <source>
        <strain evidence="16">HEK616</strain>
    </source>
</reference>
<evidence type="ECO:0000256" key="14">
    <source>
        <dbReference type="SAM" id="MobiDB-lite"/>
    </source>
</evidence>
<comment type="subcellular location">
    <subcellularLocation>
        <location evidence="1">Cell membrane</location>
        <topology evidence="1">Multi-pass membrane protein</topology>
    </subcellularLocation>
</comment>
<proteinExistence type="inferred from homology"/>
<dbReference type="PANTHER" id="PTHR33843">
    <property type="entry name" value="ASCORBATE-SPECIFIC PTS SYSTEM EIIC COMPONENT"/>
    <property type="match status" value="1"/>
</dbReference>
<feature type="transmembrane region" description="Helical" evidence="15">
    <location>
        <begin position="361"/>
        <end position="384"/>
    </location>
</feature>
<dbReference type="Pfam" id="PF03611">
    <property type="entry name" value="EIIC-GAT"/>
    <property type="match status" value="1"/>
</dbReference>
<evidence type="ECO:0000256" key="5">
    <source>
        <dbReference type="ARBA" id="ARBA00022597"/>
    </source>
</evidence>
<evidence type="ECO:0000313" key="16">
    <source>
        <dbReference type="EMBL" id="BDM71633.1"/>
    </source>
</evidence>
<organism evidence="16 17">
    <name type="scientific">Streptomyces nigrescens</name>
    <dbReference type="NCBI Taxonomy" id="1920"/>
    <lineage>
        <taxon>Bacteria</taxon>
        <taxon>Bacillati</taxon>
        <taxon>Actinomycetota</taxon>
        <taxon>Actinomycetes</taxon>
        <taxon>Kitasatosporales</taxon>
        <taxon>Streptomycetaceae</taxon>
        <taxon>Streptomyces</taxon>
    </lineage>
</organism>
<dbReference type="EMBL" id="AP026073">
    <property type="protein sequence ID" value="BDM71633.1"/>
    <property type="molecule type" value="Genomic_DNA"/>
</dbReference>
<keyword evidence="7 15" id="KW-0812">Transmembrane</keyword>
<evidence type="ECO:0000256" key="15">
    <source>
        <dbReference type="SAM" id="Phobius"/>
    </source>
</evidence>
<dbReference type="NCBIfam" id="NF009553">
    <property type="entry name" value="PRK12997.1-5"/>
    <property type="match status" value="1"/>
</dbReference>
<dbReference type="PANTHER" id="PTHR33843:SF4">
    <property type="entry name" value="ASCORBATE-SPECIFIC PTS SYSTEM EIIC COMPONENT"/>
    <property type="match status" value="1"/>
</dbReference>
<keyword evidence="9 15" id="KW-0472">Membrane</keyword>
<dbReference type="InterPro" id="IPR004703">
    <property type="entry name" value="PTS_sugar-sp_permease"/>
</dbReference>
<feature type="transmembrane region" description="Helical" evidence="15">
    <location>
        <begin position="124"/>
        <end position="143"/>
    </location>
</feature>
<feature type="transmembrane region" description="Helical" evidence="15">
    <location>
        <begin position="183"/>
        <end position="205"/>
    </location>
</feature>
<protein>
    <recommendedName>
        <fullName evidence="12">Ascorbate-specific PTS system EIIC component</fullName>
    </recommendedName>
    <alternativeName>
        <fullName evidence="13">Ascorbate-specific permease IIC component UlaA</fullName>
    </alternativeName>
</protein>
<feature type="region of interest" description="Disordered" evidence="14">
    <location>
        <begin position="477"/>
        <end position="534"/>
    </location>
</feature>
<comment type="subunit">
    <text evidence="2">Homodimer.</text>
</comment>
<feature type="transmembrane region" description="Helical" evidence="15">
    <location>
        <begin position="281"/>
        <end position="302"/>
    </location>
</feature>
<feature type="transmembrane region" description="Helical" evidence="15">
    <location>
        <begin position="332"/>
        <end position="355"/>
    </location>
</feature>
<feature type="transmembrane region" description="Helical" evidence="15">
    <location>
        <begin position="441"/>
        <end position="464"/>
    </location>
</feature>
<accession>A0ABM7ZZ44</accession>
<evidence type="ECO:0000256" key="4">
    <source>
        <dbReference type="ARBA" id="ARBA00022475"/>
    </source>
</evidence>
<evidence type="ECO:0000256" key="11">
    <source>
        <dbReference type="ARBA" id="ARBA00038218"/>
    </source>
</evidence>
<feature type="transmembrane region" description="Helical" evidence="15">
    <location>
        <begin position="150"/>
        <end position="171"/>
    </location>
</feature>
<dbReference type="Proteomes" id="UP001059597">
    <property type="component" value="Chromosome"/>
</dbReference>
<feature type="transmembrane region" description="Helical" evidence="15">
    <location>
        <begin position="391"/>
        <end position="410"/>
    </location>
</feature>
<name>A0ABM7ZZ44_STRNI</name>
<feature type="compositionally biased region" description="Pro residues" evidence="14">
    <location>
        <begin position="516"/>
        <end position="534"/>
    </location>
</feature>
<evidence type="ECO:0000256" key="2">
    <source>
        <dbReference type="ARBA" id="ARBA00011738"/>
    </source>
</evidence>
<comment type="similarity">
    <text evidence="11">Belongs to the UlaA family.</text>
</comment>